<sequence>MEHVCDEQPLDGARGGSSVAAFPRQLPQHERPPARPSTARTTENPPVSSIAKQLPSRHRACA</sequence>
<dbReference type="RefSeq" id="XP_033461906.1">
    <property type="nucleotide sequence ID" value="XM_033604146.1"/>
</dbReference>
<protein>
    <submittedName>
        <fullName evidence="3">Uncharacterized protein</fullName>
    </submittedName>
</protein>
<dbReference type="Proteomes" id="UP000504637">
    <property type="component" value="Unplaced"/>
</dbReference>
<dbReference type="GeneID" id="54361946"/>
<evidence type="ECO:0000313" key="3">
    <source>
        <dbReference type="RefSeq" id="XP_033461906.1"/>
    </source>
</evidence>
<organism evidence="3">
    <name type="scientific">Dissoconium aciculare CBS 342.82</name>
    <dbReference type="NCBI Taxonomy" id="1314786"/>
    <lineage>
        <taxon>Eukaryota</taxon>
        <taxon>Fungi</taxon>
        <taxon>Dikarya</taxon>
        <taxon>Ascomycota</taxon>
        <taxon>Pezizomycotina</taxon>
        <taxon>Dothideomycetes</taxon>
        <taxon>Dothideomycetidae</taxon>
        <taxon>Mycosphaerellales</taxon>
        <taxon>Dissoconiaceae</taxon>
        <taxon>Dissoconium</taxon>
    </lineage>
</organism>
<keyword evidence="2" id="KW-1185">Reference proteome</keyword>
<reference evidence="3" key="2">
    <citation type="submission" date="2020-04" db="EMBL/GenBank/DDBJ databases">
        <authorList>
            <consortium name="NCBI Genome Project"/>
        </authorList>
    </citation>
    <scope>NUCLEOTIDE SEQUENCE</scope>
    <source>
        <strain evidence="3">CBS 342.82</strain>
    </source>
</reference>
<dbReference type="AlphaFoldDB" id="A0A6J3MA11"/>
<name>A0A6J3MA11_9PEZI</name>
<feature type="region of interest" description="Disordered" evidence="1">
    <location>
        <begin position="1"/>
        <end position="62"/>
    </location>
</feature>
<reference evidence="3" key="3">
    <citation type="submission" date="2025-08" db="UniProtKB">
        <authorList>
            <consortium name="RefSeq"/>
        </authorList>
    </citation>
    <scope>IDENTIFICATION</scope>
    <source>
        <strain evidence="3">CBS 342.82</strain>
    </source>
</reference>
<gene>
    <name evidence="3" type="ORF">K489DRAFT_377405</name>
</gene>
<evidence type="ECO:0000313" key="2">
    <source>
        <dbReference type="Proteomes" id="UP000504637"/>
    </source>
</evidence>
<reference evidence="3" key="1">
    <citation type="submission" date="2020-01" db="EMBL/GenBank/DDBJ databases">
        <authorList>
            <consortium name="DOE Joint Genome Institute"/>
            <person name="Haridas S."/>
            <person name="Albert R."/>
            <person name="Binder M."/>
            <person name="Bloem J."/>
            <person name="Labutti K."/>
            <person name="Salamov A."/>
            <person name="Andreopoulos B."/>
            <person name="Baker S.E."/>
            <person name="Barry K."/>
            <person name="Bills G."/>
            <person name="Bluhm B.H."/>
            <person name="Cannon C."/>
            <person name="Castanera R."/>
            <person name="Culley D.E."/>
            <person name="Daum C."/>
            <person name="Ezra D."/>
            <person name="Gonzalez J.B."/>
            <person name="Henrissat B."/>
            <person name="Kuo A."/>
            <person name="Liang C."/>
            <person name="Lipzen A."/>
            <person name="Lutzoni F."/>
            <person name="Magnuson J."/>
            <person name="Mondo S."/>
            <person name="Nolan M."/>
            <person name="Ohm R."/>
            <person name="Pangilinan J."/>
            <person name="Park H.-J."/>
            <person name="Ramirez L."/>
            <person name="Alfaro M."/>
            <person name="Sun H."/>
            <person name="Tritt A."/>
            <person name="Yoshinaga Y."/>
            <person name="Zwiers L.-H."/>
            <person name="Turgeon B.G."/>
            <person name="Goodwin S.B."/>
            <person name="Spatafora J.W."/>
            <person name="Crous P.W."/>
            <person name="Grigoriev I.V."/>
        </authorList>
    </citation>
    <scope>NUCLEOTIDE SEQUENCE</scope>
    <source>
        <strain evidence="3">CBS 342.82</strain>
    </source>
</reference>
<proteinExistence type="predicted"/>
<evidence type="ECO:0000256" key="1">
    <source>
        <dbReference type="SAM" id="MobiDB-lite"/>
    </source>
</evidence>
<accession>A0A6J3MA11</accession>
<feature type="compositionally biased region" description="Polar residues" evidence="1">
    <location>
        <begin position="38"/>
        <end position="51"/>
    </location>
</feature>